<dbReference type="Gene3D" id="1.10.10.60">
    <property type="entry name" value="Homeodomain-like"/>
    <property type="match status" value="1"/>
</dbReference>
<dbReference type="Proteomes" id="UP000011058">
    <property type="component" value="Chromosome"/>
</dbReference>
<protein>
    <submittedName>
        <fullName evidence="5">Transcriptional regulator, AraC family</fullName>
    </submittedName>
</protein>
<accession>I0KB83</accession>
<evidence type="ECO:0000259" key="4">
    <source>
        <dbReference type="PROSITE" id="PS01124"/>
    </source>
</evidence>
<evidence type="ECO:0000313" key="5">
    <source>
        <dbReference type="EMBL" id="CCH01386.1"/>
    </source>
</evidence>
<dbReference type="InterPro" id="IPR009057">
    <property type="entry name" value="Homeodomain-like_sf"/>
</dbReference>
<evidence type="ECO:0000256" key="2">
    <source>
        <dbReference type="ARBA" id="ARBA00023125"/>
    </source>
</evidence>
<dbReference type="KEGG" id="fae:FAES_3378"/>
<organism evidence="5 6">
    <name type="scientific">Fibrella aestuarina BUZ 2</name>
    <dbReference type="NCBI Taxonomy" id="1166018"/>
    <lineage>
        <taxon>Bacteria</taxon>
        <taxon>Pseudomonadati</taxon>
        <taxon>Bacteroidota</taxon>
        <taxon>Cytophagia</taxon>
        <taxon>Cytophagales</taxon>
        <taxon>Spirosomataceae</taxon>
        <taxon>Fibrella</taxon>
    </lineage>
</organism>
<reference evidence="5 6" key="1">
    <citation type="journal article" date="2012" name="J. Bacteriol.">
        <title>Genome Sequence of Fibrella aestuarina BUZ 2T, a Filamentous Marine Bacterium.</title>
        <authorList>
            <person name="Filippini M."/>
            <person name="Qi W."/>
            <person name="Blom J."/>
            <person name="Goesmann A."/>
            <person name="Smits T.H."/>
            <person name="Bagheri H.C."/>
        </authorList>
    </citation>
    <scope>NUCLEOTIDE SEQUENCE [LARGE SCALE GENOMIC DNA]</scope>
    <source>
        <strain evidence="6">BUZ 2T</strain>
    </source>
</reference>
<name>I0KB83_9BACT</name>
<feature type="domain" description="HTH araC/xylS-type" evidence="4">
    <location>
        <begin position="240"/>
        <end position="339"/>
    </location>
</feature>
<dbReference type="PROSITE" id="PS01124">
    <property type="entry name" value="HTH_ARAC_FAMILY_2"/>
    <property type="match status" value="1"/>
</dbReference>
<keyword evidence="1" id="KW-0805">Transcription regulation</keyword>
<sequence>MAAPLGQRIRCSFNNRQPAPGSLTNEPGAGTVNNNEMKRTANEFQLLNTVTEYTRFYDLPAPAHPLLALIDMDVVRNKPCPPTPVVQQIYTVSLKRNLKGGSLQYGHRSYDFNEGVMSFLAPGQGCWAASTLDLSEVSGWMLIFHPDLIRKYPLAKKIASYGFFSYQVNEALHLSTQEELLLNNLLAGIRAEYSQPIDAFSQDMLVSQLDVLLTYANRFYHRQFLTRRVAEHDLITRFETLLTSYFALDGDHPLPTVQYFADQLNVSPAYLSDMLRSQTGQNTQQHIHQALMDKAKQLILGTSLTINEVAFQLGFEYPHYFSRLFKQKAGMTPVEYRLSAQ</sequence>
<dbReference type="AlphaFoldDB" id="I0KB83"/>
<dbReference type="PANTHER" id="PTHR43280:SF32">
    <property type="entry name" value="TRANSCRIPTIONAL REGULATORY PROTEIN"/>
    <property type="match status" value="1"/>
</dbReference>
<dbReference type="InterPro" id="IPR018060">
    <property type="entry name" value="HTH_AraC"/>
</dbReference>
<keyword evidence="6" id="KW-1185">Reference proteome</keyword>
<keyword evidence="3" id="KW-0804">Transcription</keyword>
<keyword evidence="2" id="KW-0238">DNA-binding</keyword>
<evidence type="ECO:0000313" key="6">
    <source>
        <dbReference type="Proteomes" id="UP000011058"/>
    </source>
</evidence>
<dbReference type="Pfam" id="PF12833">
    <property type="entry name" value="HTH_18"/>
    <property type="match status" value="1"/>
</dbReference>
<dbReference type="GO" id="GO:0003700">
    <property type="term" value="F:DNA-binding transcription factor activity"/>
    <property type="evidence" value="ECO:0007669"/>
    <property type="project" value="InterPro"/>
</dbReference>
<dbReference type="HOGENOM" id="CLU_000445_88_11_10"/>
<dbReference type="SMART" id="SM00342">
    <property type="entry name" value="HTH_ARAC"/>
    <property type="match status" value="1"/>
</dbReference>
<dbReference type="EMBL" id="HE796683">
    <property type="protein sequence ID" value="CCH01386.1"/>
    <property type="molecule type" value="Genomic_DNA"/>
</dbReference>
<dbReference type="SUPFAM" id="SSF46689">
    <property type="entry name" value="Homeodomain-like"/>
    <property type="match status" value="1"/>
</dbReference>
<dbReference type="eggNOG" id="COG2207">
    <property type="taxonomic scope" value="Bacteria"/>
</dbReference>
<dbReference type="InterPro" id="IPR020449">
    <property type="entry name" value="Tscrpt_reg_AraC-type_HTH"/>
</dbReference>
<dbReference type="STRING" id="1166018.FAES_3378"/>
<gene>
    <name evidence="5" type="ORF">FAES_3378</name>
</gene>
<dbReference type="PATRIC" id="fig|1166018.3.peg.5153"/>
<dbReference type="GO" id="GO:0043565">
    <property type="term" value="F:sequence-specific DNA binding"/>
    <property type="evidence" value="ECO:0007669"/>
    <property type="project" value="InterPro"/>
</dbReference>
<dbReference type="PANTHER" id="PTHR43280">
    <property type="entry name" value="ARAC-FAMILY TRANSCRIPTIONAL REGULATOR"/>
    <property type="match status" value="1"/>
</dbReference>
<proteinExistence type="predicted"/>
<dbReference type="PRINTS" id="PR00032">
    <property type="entry name" value="HTHARAC"/>
</dbReference>
<evidence type="ECO:0000256" key="1">
    <source>
        <dbReference type="ARBA" id="ARBA00023015"/>
    </source>
</evidence>
<evidence type="ECO:0000256" key="3">
    <source>
        <dbReference type="ARBA" id="ARBA00023163"/>
    </source>
</evidence>